<protein>
    <submittedName>
        <fullName evidence="2">Uncharacterized protein</fullName>
    </submittedName>
</protein>
<accession>A0AAE0H3K9</accession>
<sequence length="342" mass="37976">MASHKARTLAEELGVDLHRVVPKERWGISVEDVRRHDQAAKLKSAPCAIIASSISTTARAQQRPKKRKRAEASKEHLGEAENAVLDLGEAEGDPLLLNGNCVRVKWPVDGEHALLELDGLVRWLPQRAKEGRTRVYEITFDDGDVMLTKLVGKLEFTVTESGRKPGRTWSNRESEALLLRKQARVQEADASIAVSFGRSIHSITSRYRVLSNPAYTPPSGAALGGSGHSGARVGWRGVVAKVLQEFPEQQGSLGEIYTSLEKLPELIGALDRTIYPGTKTTTKWQQRVMQCCCVHPEFCVVHSSRKAAKTVYRYNATLAPSIRTKLIKKKDTTLDYIKAFRK</sequence>
<gene>
    <name evidence="2" type="ORF">CYMTET_3295</name>
</gene>
<proteinExistence type="predicted"/>
<evidence type="ECO:0000313" key="3">
    <source>
        <dbReference type="Proteomes" id="UP001190700"/>
    </source>
</evidence>
<evidence type="ECO:0000313" key="2">
    <source>
        <dbReference type="EMBL" id="KAK3289272.1"/>
    </source>
</evidence>
<reference evidence="2 3" key="1">
    <citation type="journal article" date="2015" name="Genome Biol. Evol.">
        <title>Comparative Genomics of a Bacterivorous Green Alga Reveals Evolutionary Causalities and Consequences of Phago-Mixotrophic Mode of Nutrition.</title>
        <authorList>
            <person name="Burns J.A."/>
            <person name="Paasch A."/>
            <person name="Narechania A."/>
            <person name="Kim E."/>
        </authorList>
    </citation>
    <scope>NUCLEOTIDE SEQUENCE [LARGE SCALE GENOMIC DNA]</scope>
    <source>
        <strain evidence="2 3">PLY_AMNH</strain>
    </source>
</reference>
<keyword evidence="3" id="KW-1185">Reference proteome</keyword>
<organism evidence="2 3">
    <name type="scientific">Cymbomonas tetramitiformis</name>
    <dbReference type="NCBI Taxonomy" id="36881"/>
    <lineage>
        <taxon>Eukaryota</taxon>
        <taxon>Viridiplantae</taxon>
        <taxon>Chlorophyta</taxon>
        <taxon>Pyramimonadophyceae</taxon>
        <taxon>Pyramimonadales</taxon>
        <taxon>Pyramimonadaceae</taxon>
        <taxon>Cymbomonas</taxon>
    </lineage>
</organism>
<comment type="caution">
    <text evidence="2">The sequence shown here is derived from an EMBL/GenBank/DDBJ whole genome shotgun (WGS) entry which is preliminary data.</text>
</comment>
<dbReference type="AlphaFoldDB" id="A0AAE0H3K9"/>
<dbReference type="Proteomes" id="UP001190700">
    <property type="component" value="Unassembled WGS sequence"/>
</dbReference>
<name>A0AAE0H3K9_9CHLO</name>
<evidence type="ECO:0000256" key="1">
    <source>
        <dbReference type="SAM" id="MobiDB-lite"/>
    </source>
</evidence>
<feature type="region of interest" description="Disordered" evidence="1">
    <location>
        <begin position="58"/>
        <end position="77"/>
    </location>
</feature>
<dbReference type="EMBL" id="LGRX02000184">
    <property type="protein sequence ID" value="KAK3289272.1"/>
    <property type="molecule type" value="Genomic_DNA"/>
</dbReference>